<dbReference type="GO" id="GO:0050660">
    <property type="term" value="F:flavin adenine dinucleotide binding"/>
    <property type="evidence" value="ECO:0007669"/>
    <property type="project" value="InterPro"/>
</dbReference>
<dbReference type="InterPro" id="IPR000172">
    <property type="entry name" value="GMC_OxRdtase_N"/>
</dbReference>
<dbReference type="Proteomes" id="UP000504629">
    <property type="component" value="Unplaced"/>
</dbReference>
<comment type="cofactor">
    <cofactor evidence="1 5">
        <name>FAD</name>
        <dbReference type="ChEBI" id="CHEBI:57692"/>
    </cofactor>
</comment>
<dbReference type="GeneID" id="114253233"/>
<protein>
    <submittedName>
        <fullName evidence="10">Glucose dehydrogenase [FAD, quinone]-like</fullName>
    </submittedName>
</protein>
<keyword evidence="9" id="KW-1185">Reference proteome</keyword>
<keyword evidence="4 5" id="KW-0274">FAD</keyword>
<dbReference type="AlphaFoldDB" id="A0A6J2KNU4"/>
<organism evidence="9 10">
    <name type="scientific">Bombyx mandarina</name>
    <name type="common">Wild silk moth</name>
    <name type="synonym">Wild silkworm</name>
    <dbReference type="NCBI Taxonomy" id="7092"/>
    <lineage>
        <taxon>Eukaryota</taxon>
        <taxon>Metazoa</taxon>
        <taxon>Ecdysozoa</taxon>
        <taxon>Arthropoda</taxon>
        <taxon>Hexapoda</taxon>
        <taxon>Insecta</taxon>
        <taxon>Pterygota</taxon>
        <taxon>Neoptera</taxon>
        <taxon>Endopterygota</taxon>
        <taxon>Lepidoptera</taxon>
        <taxon>Glossata</taxon>
        <taxon>Ditrysia</taxon>
        <taxon>Bombycoidea</taxon>
        <taxon>Bombycidae</taxon>
        <taxon>Bombycinae</taxon>
        <taxon>Bombyx</taxon>
    </lineage>
</organism>
<name>A0A6J2KNU4_BOMMA</name>
<dbReference type="GO" id="GO:0016614">
    <property type="term" value="F:oxidoreductase activity, acting on CH-OH group of donors"/>
    <property type="evidence" value="ECO:0007669"/>
    <property type="project" value="InterPro"/>
</dbReference>
<dbReference type="SUPFAM" id="SSF54373">
    <property type="entry name" value="FAD-linked reductases, C-terminal domain"/>
    <property type="match status" value="1"/>
</dbReference>
<sequence>MVTGNSSFNETCMTPTTGYVPDLFASALKFFSAAQCLITEDWPRDAKVRRYETFDFIVVGAGSAGCVLANRLSEVKSWNILLIEAGGDPPSESIIPALNALIYKTKYAWQYETTYNGLTNEGTKNKIVFWPRGKMLGGSSSINGMIYIRGNPYDYQRWYNAGNKEWHPDTVKKYFKKLENLQNYDLLKDPFVSESYGHCGPLSINRFNSTYRNLTLQVLKSWQELNISNVPDLNAANVLGSGIFSGTHSDGRRASAAKAYLNSVRNRQNLKVYKNALVTEILLDSTNRAYGVKLERNGKTKIVFAKLEVVVSAGTINTPQLLMLSGIGETEHLKLLNIHPKVHLPMVGQNLQDHSCVPIFVYGNEPGEDDAIKQKFEQILYLYNRTGYLAQTRISDVLAFYAFDKNAIYPDFQNHLGIITKNSPNIQGNAMVSDYRDEIVKDLEYFNSNYSIYNFRFSLLHPYSRGNVTLRSKNPKEHPIIMANYFQDPRDLDLAIKGIKIITKIVDTTYFKSINGFLGRVNWPSCNKFALDSDEYWRCICLILVTTIYHPVGTSKMGLDPKTSVVDSRLKVHFTNGLRVIDASIMPTIVSGNTNGPTYMIAEHGADMIKEDHGIPIDHSYC</sequence>
<evidence type="ECO:0000259" key="7">
    <source>
        <dbReference type="PROSITE" id="PS00623"/>
    </source>
</evidence>
<evidence type="ECO:0000256" key="6">
    <source>
        <dbReference type="RuleBase" id="RU003968"/>
    </source>
</evidence>
<dbReference type="SUPFAM" id="SSF51905">
    <property type="entry name" value="FAD/NAD(P)-binding domain"/>
    <property type="match status" value="1"/>
</dbReference>
<evidence type="ECO:0000256" key="4">
    <source>
        <dbReference type="ARBA" id="ARBA00022827"/>
    </source>
</evidence>
<feature type="domain" description="Glucose-methanol-choline oxidoreductase N-terminal" evidence="8">
    <location>
        <begin position="314"/>
        <end position="328"/>
    </location>
</feature>
<dbReference type="Pfam" id="PF05199">
    <property type="entry name" value="GMC_oxred_C"/>
    <property type="match status" value="1"/>
</dbReference>
<dbReference type="OrthoDB" id="269227at2759"/>
<evidence type="ECO:0000313" key="10">
    <source>
        <dbReference type="RefSeq" id="XP_028043825.1"/>
    </source>
</evidence>
<evidence type="ECO:0000313" key="9">
    <source>
        <dbReference type="Proteomes" id="UP000504629"/>
    </source>
</evidence>
<dbReference type="InterPro" id="IPR036188">
    <property type="entry name" value="FAD/NAD-bd_sf"/>
</dbReference>
<dbReference type="PROSITE" id="PS00623">
    <property type="entry name" value="GMC_OXRED_1"/>
    <property type="match status" value="1"/>
</dbReference>
<evidence type="ECO:0000256" key="5">
    <source>
        <dbReference type="PIRSR" id="PIRSR000137-2"/>
    </source>
</evidence>
<evidence type="ECO:0000256" key="2">
    <source>
        <dbReference type="ARBA" id="ARBA00010790"/>
    </source>
</evidence>
<proteinExistence type="inferred from homology"/>
<evidence type="ECO:0000256" key="1">
    <source>
        <dbReference type="ARBA" id="ARBA00001974"/>
    </source>
</evidence>
<accession>A0A6J2KNU4</accession>
<dbReference type="PANTHER" id="PTHR11552">
    <property type="entry name" value="GLUCOSE-METHANOL-CHOLINE GMC OXIDOREDUCTASE"/>
    <property type="match status" value="1"/>
</dbReference>
<dbReference type="Gene3D" id="3.50.50.60">
    <property type="entry name" value="FAD/NAD(P)-binding domain"/>
    <property type="match status" value="1"/>
</dbReference>
<dbReference type="KEGG" id="bman:114253233"/>
<dbReference type="PIRSF" id="PIRSF000137">
    <property type="entry name" value="Alcohol_oxidase"/>
    <property type="match status" value="1"/>
</dbReference>
<dbReference type="InterPro" id="IPR007867">
    <property type="entry name" value="GMC_OxRtase_C"/>
</dbReference>
<dbReference type="PANTHER" id="PTHR11552:SF147">
    <property type="entry name" value="CHOLINE DEHYDROGENASE, MITOCHONDRIAL"/>
    <property type="match status" value="1"/>
</dbReference>
<comment type="similarity">
    <text evidence="2 6">Belongs to the GMC oxidoreductase family.</text>
</comment>
<keyword evidence="3 6" id="KW-0285">Flavoprotein</keyword>
<feature type="domain" description="Glucose-methanol-choline oxidoreductase N-terminal" evidence="7">
    <location>
        <begin position="133"/>
        <end position="156"/>
    </location>
</feature>
<evidence type="ECO:0000259" key="8">
    <source>
        <dbReference type="PROSITE" id="PS00624"/>
    </source>
</evidence>
<dbReference type="Pfam" id="PF00732">
    <property type="entry name" value="GMC_oxred_N"/>
    <property type="match status" value="1"/>
</dbReference>
<feature type="binding site" evidence="5">
    <location>
        <position position="278"/>
    </location>
    <ligand>
        <name>FAD</name>
        <dbReference type="ChEBI" id="CHEBI:57692"/>
    </ligand>
</feature>
<dbReference type="InterPro" id="IPR012132">
    <property type="entry name" value="GMC_OxRdtase"/>
</dbReference>
<reference evidence="10" key="1">
    <citation type="submission" date="2025-08" db="UniProtKB">
        <authorList>
            <consortium name="RefSeq"/>
        </authorList>
    </citation>
    <scope>IDENTIFICATION</scope>
    <source>
        <tissue evidence="10">Silk gland</tissue>
    </source>
</reference>
<dbReference type="RefSeq" id="XP_028043825.1">
    <property type="nucleotide sequence ID" value="XM_028188024.1"/>
</dbReference>
<gene>
    <name evidence="10" type="primary">LOC114253233</name>
</gene>
<dbReference type="PROSITE" id="PS00624">
    <property type="entry name" value="GMC_OXRED_2"/>
    <property type="match status" value="1"/>
</dbReference>
<evidence type="ECO:0000256" key="3">
    <source>
        <dbReference type="ARBA" id="ARBA00022630"/>
    </source>
</evidence>
<dbReference type="Gene3D" id="3.30.560.10">
    <property type="entry name" value="Glucose Oxidase, domain 3"/>
    <property type="match status" value="1"/>
</dbReference>